<sequence>MDKESKNTPEKKPDATGLYDRVLDRLTETLGNAEHHSWEYLQEKIEEAVELEITAEEMTRDEIDLLTAYLKRDVKQLGYYAHETGEGIAAWLHFDLNVLESTLVKNLMALADQTRIEQERLREQLANEDDAYMAGEIAAVGTFECQGCEQRMQLTQTSIIQPCRECGFEHFKRISNPWNKLV</sequence>
<keyword evidence="3" id="KW-1185">Reference proteome</keyword>
<dbReference type="OrthoDB" id="3174978at2"/>
<dbReference type="STRING" id="619304.SAMN05421760_101734"/>
<dbReference type="EMBL" id="FTOE01000001">
    <property type="protein sequence ID" value="SIS45382.1"/>
    <property type="molecule type" value="Genomic_DNA"/>
</dbReference>
<accession>A0A1N7J7T2</accession>
<evidence type="ECO:0000256" key="1">
    <source>
        <dbReference type="SAM" id="Coils"/>
    </source>
</evidence>
<dbReference type="Pfam" id="PF07295">
    <property type="entry name" value="DUF1451"/>
    <property type="match status" value="1"/>
</dbReference>
<dbReference type="InterPro" id="IPR009912">
    <property type="entry name" value="DUF1451"/>
</dbReference>
<evidence type="ECO:0000313" key="2">
    <source>
        <dbReference type="EMBL" id="SIS45382.1"/>
    </source>
</evidence>
<keyword evidence="1" id="KW-0175">Coiled coil</keyword>
<evidence type="ECO:0000313" key="3">
    <source>
        <dbReference type="Proteomes" id="UP000185999"/>
    </source>
</evidence>
<proteinExistence type="predicted"/>
<dbReference type="RefSeq" id="WP_054342895.1">
    <property type="nucleotide sequence ID" value="NZ_FTOE01000001.1"/>
</dbReference>
<dbReference type="Proteomes" id="UP000185999">
    <property type="component" value="Unassembled WGS sequence"/>
</dbReference>
<dbReference type="AlphaFoldDB" id="A0A1N7J7T2"/>
<name>A0A1N7J7T2_9GAMM</name>
<feature type="coiled-coil region" evidence="1">
    <location>
        <begin position="104"/>
        <end position="131"/>
    </location>
</feature>
<organism evidence="2 3">
    <name type="scientific">Neptunomonas antarctica</name>
    <dbReference type="NCBI Taxonomy" id="619304"/>
    <lineage>
        <taxon>Bacteria</taxon>
        <taxon>Pseudomonadati</taxon>
        <taxon>Pseudomonadota</taxon>
        <taxon>Gammaproteobacteria</taxon>
        <taxon>Oceanospirillales</taxon>
        <taxon>Oceanospirillaceae</taxon>
        <taxon>Neptunomonas</taxon>
    </lineage>
</organism>
<reference evidence="3" key="1">
    <citation type="submission" date="2017-01" db="EMBL/GenBank/DDBJ databases">
        <authorList>
            <person name="Varghese N."/>
            <person name="Submissions S."/>
        </authorList>
    </citation>
    <scope>NUCLEOTIDE SEQUENCE [LARGE SCALE GENOMIC DNA]</scope>
    <source>
        <strain evidence="3">DSM 22306</strain>
    </source>
</reference>
<protein>
    <submittedName>
        <fullName evidence="2">Zinc-ribbon containing domain-containing protein</fullName>
    </submittedName>
</protein>
<gene>
    <name evidence="2" type="ORF">SAMN05421760_101734</name>
</gene>